<proteinExistence type="predicted"/>
<organism evidence="5 6">
    <name type="scientific">Algimonas arctica</name>
    <dbReference type="NCBI Taxonomy" id="1479486"/>
    <lineage>
        <taxon>Bacteria</taxon>
        <taxon>Pseudomonadati</taxon>
        <taxon>Pseudomonadota</taxon>
        <taxon>Alphaproteobacteria</taxon>
        <taxon>Maricaulales</taxon>
        <taxon>Robiginitomaculaceae</taxon>
        <taxon>Algimonas</taxon>
    </lineage>
</organism>
<feature type="transmembrane region" description="Helical" evidence="3">
    <location>
        <begin position="40"/>
        <end position="59"/>
    </location>
</feature>
<feature type="region of interest" description="Disordered" evidence="2">
    <location>
        <begin position="336"/>
        <end position="360"/>
    </location>
</feature>
<evidence type="ECO:0000313" key="6">
    <source>
        <dbReference type="Proteomes" id="UP000634004"/>
    </source>
</evidence>
<dbReference type="RefSeq" id="WP_189497417.1">
    <property type="nucleotide sequence ID" value="NZ_BMZH01000006.1"/>
</dbReference>
<dbReference type="PANTHER" id="PTHR34978">
    <property type="entry name" value="POSSIBLE SENSOR-TRANSDUCER PROTEIN BLAR"/>
    <property type="match status" value="1"/>
</dbReference>
<feature type="transmembrane region" description="Helical" evidence="3">
    <location>
        <begin position="6"/>
        <end position="28"/>
    </location>
</feature>
<keyword evidence="1" id="KW-0175">Coiled coil</keyword>
<keyword evidence="3" id="KW-0472">Membrane</keyword>
<feature type="domain" description="Peptidase M56" evidence="4">
    <location>
        <begin position="11"/>
        <end position="308"/>
    </location>
</feature>
<dbReference type="AlphaFoldDB" id="A0A8J3CSF8"/>
<dbReference type="PANTHER" id="PTHR34978:SF3">
    <property type="entry name" value="SLR0241 PROTEIN"/>
    <property type="match status" value="1"/>
</dbReference>
<evidence type="ECO:0000256" key="2">
    <source>
        <dbReference type="SAM" id="MobiDB-lite"/>
    </source>
</evidence>
<gene>
    <name evidence="5" type="ORF">GCM10009069_17010</name>
</gene>
<evidence type="ECO:0000256" key="3">
    <source>
        <dbReference type="SAM" id="Phobius"/>
    </source>
</evidence>
<keyword evidence="6" id="KW-1185">Reference proteome</keyword>
<dbReference type="Proteomes" id="UP000634004">
    <property type="component" value="Unassembled WGS sequence"/>
</dbReference>
<dbReference type="CDD" id="cd07341">
    <property type="entry name" value="M56_BlaR1_MecR1_like"/>
    <property type="match status" value="1"/>
</dbReference>
<dbReference type="Pfam" id="PF05569">
    <property type="entry name" value="Peptidase_M56"/>
    <property type="match status" value="1"/>
</dbReference>
<name>A0A8J3CSF8_9PROT</name>
<dbReference type="InterPro" id="IPR008756">
    <property type="entry name" value="Peptidase_M56"/>
</dbReference>
<keyword evidence="3" id="KW-1133">Transmembrane helix</keyword>
<sequence>MTDLFISSESLISTGIAVTALLALVLLTRRAVTRRFGARIAYALWLLPILRLVTPPISLPSDWGISRWYTQAFDKVAEPAPKFVAYYEGADVIPVLASSGSTLSDFWPTGLIAIWLIGIGVGSLWVLIRQHRFARRIHRMSLMPDTVLRVEIARASRLSGLKTIPTLRMSLDNDGPLVCGLVRPVIILPVNFTQRFTPAQRHLALLHEMTHVRRGDLWTASAMMAFRLALWPNPLAHLAWPRFRADQEAACDAAVLRLTGEAARADYAETLLTAARTATKKSGLANPASATGLTLSLHHPVKERLMTLGTSTNSRRGASRWGLAALLLTGAALTAPLSLADGPPTTDTPETTTTSTTTQKSVHVVRAEFTDDDKPGYEIRSEDGVKTYLRVSRDGTTETLTREQLEAEYDIDVDTLLDVKAPPPPPPPHRARLNGEPSLHALTHTPAETHVRTMIIKKSSDSDGGSYEVKVKDGVQQVFRIEDDGTRTEISEDEMGDVPGIETIVIRGSDRFPTSDGEQKLRVFTTNNEMSNWVSNDGKSHSFTFAQGEDGSSVMAESQLRAAQSMLASTDKMLADLRETAEGDAQKDLRSAERELEKALKALEKARTAIEKSSGR</sequence>
<feature type="transmembrane region" description="Helical" evidence="3">
    <location>
        <begin position="321"/>
        <end position="339"/>
    </location>
</feature>
<evidence type="ECO:0000256" key="1">
    <source>
        <dbReference type="SAM" id="Coils"/>
    </source>
</evidence>
<dbReference type="InterPro" id="IPR052173">
    <property type="entry name" value="Beta-lactam_resp_regulator"/>
</dbReference>
<reference evidence="5" key="2">
    <citation type="submission" date="2020-09" db="EMBL/GenBank/DDBJ databases">
        <authorList>
            <person name="Sun Q."/>
            <person name="Kim S."/>
        </authorList>
    </citation>
    <scope>NUCLEOTIDE SEQUENCE</scope>
    <source>
        <strain evidence="5">KCTC 32513</strain>
    </source>
</reference>
<feature type="transmembrane region" description="Helical" evidence="3">
    <location>
        <begin position="106"/>
        <end position="128"/>
    </location>
</feature>
<feature type="coiled-coil region" evidence="1">
    <location>
        <begin position="582"/>
        <end position="616"/>
    </location>
</feature>
<evidence type="ECO:0000313" key="5">
    <source>
        <dbReference type="EMBL" id="GHA94643.1"/>
    </source>
</evidence>
<feature type="compositionally biased region" description="Low complexity" evidence="2">
    <location>
        <begin position="336"/>
        <end position="358"/>
    </location>
</feature>
<evidence type="ECO:0000259" key="4">
    <source>
        <dbReference type="Pfam" id="PF05569"/>
    </source>
</evidence>
<keyword evidence="3" id="KW-0812">Transmembrane</keyword>
<reference evidence="5" key="1">
    <citation type="journal article" date="2014" name="Int. J. Syst. Evol. Microbiol.">
        <title>Complete genome sequence of Corynebacterium casei LMG S-19264T (=DSM 44701T), isolated from a smear-ripened cheese.</title>
        <authorList>
            <consortium name="US DOE Joint Genome Institute (JGI-PGF)"/>
            <person name="Walter F."/>
            <person name="Albersmeier A."/>
            <person name="Kalinowski J."/>
            <person name="Ruckert C."/>
        </authorList>
    </citation>
    <scope>NUCLEOTIDE SEQUENCE</scope>
    <source>
        <strain evidence="5">KCTC 32513</strain>
    </source>
</reference>
<accession>A0A8J3CSF8</accession>
<comment type="caution">
    <text evidence="5">The sequence shown here is derived from an EMBL/GenBank/DDBJ whole genome shotgun (WGS) entry which is preliminary data.</text>
</comment>
<protein>
    <recommendedName>
        <fullName evidence="4">Peptidase M56 domain-containing protein</fullName>
    </recommendedName>
</protein>
<dbReference type="EMBL" id="BMZH01000006">
    <property type="protein sequence ID" value="GHA94643.1"/>
    <property type="molecule type" value="Genomic_DNA"/>
</dbReference>